<feature type="region of interest" description="Disordered" evidence="1">
    <location>
        <begin position="419"/>
        <end position="440"/>
    </location>
</feature>
<proteinExistence type="predicted"/>
<feature type="compositionally biased region" description="Low complexity" evidence="1">
    <location>
        <begin position="240"/>
        <end position="255"/>
    </location>
</feature>
<dbReference type="OrthoDB" id="10673099at2759"/>
<gene>
    <name evidence="2" type="ORF">Pc12g15160</name>
    <name evidence="2" type="ORF">PCH_Pc12g15160</name>
</gene>
<dbReference type="EMBL" id="AM920427">
    <property type="protein sequence ID" value="CAP81143.1"/>
    <property type="molecule type" value="Genomic_DNA"/>
</dbReference>
<reference evidence="2 3" key="1">
    <citation type="journal article" date="2008" name="Nat. Biotechnol.">
        <title>Genome sequencing and analysis of the filamentous fungus Penicillium chrysogenum.</title>
        <authorList>
            <person name="van den Berg M.A."/>
            <person name="Albang R."/>
            <person name="Albermann K."/>
            <person name="Badger J.H."/>
            <person name="Daran J.-M."/>
            <person name="Driessen A.J.M."/>
            <person name="Garcia-Estrada C."/>
            <person name="Fedorova N.D."/>
            <person name="Harris D.M."/>
            <person name="Heijne W.H.M."/>
            <person name="Joardar V.S."/>
            <person name="Kiel J.A.K.W."/>
            <person name="Kovalchuk A."/>
            <person name="Martin J.F."/>
            <person name="Nierman W.C."/>
            <person name="Nijland J.G."/>
            <person name="Pronk J.T."/>
            <person name="Roubos J.A."/>
            <person name="van der Klei I.J."/>
            <person name="van Peij N.N.M.E."/>
            <person name="Veenhuis M."/>
            <person name="von Doehren H."/>
            <person name="Wagner C."/>
            <person name="Wortman J.R."/>
            <person name="Bovenberg R.A.L."/>
        </authorList>
    </citation>
    <scope>NUCLEOTIDE SEQUENCE [LARGE SCALE GENOMIC DNA]</scope>
    <source>
        <strain evidence="3">ATCC 28089 / DSM 1075 / NRRL 1951 / Wisconsin 54-1255</strain>
    </source>
</reference>
<evidence type="ECO:0000313" key="3">
    <source>
        <dbReference type="Proteomes" id="UP000000724"/>
    </source>
</evidence>
<accession>B6GXG3</accession>
<dbReference type="AlphaFoldDB" id="B6GXG3"/>
<sequence length="440" mass="48669">MRNFTPKGLDPCWWLSRENDRHAASITITAISYPSRGRWTIKLGKQDTLYTTYKAPWPPLDHYPFHLPDSAGGIVPIIFRSGIITLEDLAFVISEPITARNNTVAQHYIEHGPDGGTRSLSVEEEKEKTTETLIVGLISGKSSNEHKSKIKIGKYACVKRTEHTFTWTGPPAFPSMNSIVPTTYIVLRTEYSVVRPGISRPIPNNCDRRSMDPYIFSTDSASPVDGRVDRRSPQGCFGRPSISRGSTTSGSSGTKAPSPYYPWMYFPGEGANCFSGWRGSSKLGVVGSWGLVYDINVQPSMYIRPLPSLAPFRKGGKNEGVARWKEGEIDASIGEKSKLTWVKNTNSDNETMEKWIPILHISIHPNVKKHGLDRTECPTVVSGPAEAAGGHSACDLLDYIENLACIEIKNNQKDSVRVKESEQYGLGDNNAEDMTKCSPN</sequence>
<feature type="region of interest" description="Disordered" evidence="1">
    <location>
        <begin position="218"/>
        <end position="255"/>
    </location>
</feature>
<protein>
    <submittedName>
        <fullName evidence="2">Uncharacterized protein</fullName>
    </submittedName>
</protein>
<dbReference type="HOGENOM" id="CLU_622719_0_0_1"/>
<name>B6GXG3_PENRW</name>
<dbReference type="OMA" id="GEGANCF"/>
<organism evidence="2 3">
    <name type="scientific">Penicillium rubens (strain ATCC 28089 / DSM 1075 / NRRL 1951 / Wisconsin 54-1255)</name>
    <name type="common">Penicillium chrysogenum</name>
    <dbReference type="NCBI Taxonomy" id="500485"/>
    <lineage>
        <taxon>Eukaryota</taxon>
        <taxon>Fungi</taxon>
        <taxon>Dikarya</taxon>
        <taxon>Ascomycota</taxon>
        <taxon>Pezizomycotina</taxon>
        <taxon>Eurotiomycetes</taxon>
        <taxon>Eurotiomycetidae</taxon>
        <taxon>Eurotiales</taxon>
        <taxon>Aspergillaceae</taxon>
        <taxon>Penicillium</taxon>
        <taxon>Penicillium chrysogenum species complex</taxon>
    </lineage>
</organism>
<dbReference type="Proteomes" id="UP000000724">
    <property type="component" value="Contig Pc00c12"/>
</dbReference>
<evidence type="ECO:0000313" key="2">
    <source>
        <dbReference type="EMBL" id="CAP81143.1"/>
    </source>
</evidence>
<evidence type="ECO:0000256" key="1">
    <source>
        <dbReference type="SAM" id="MobiDB-lite"/>
    </source>
</evidence>
<dbReference type="VEuPathDB" id="FungiDB:PCH_Pc12g15160"/>
<keyword evidence="3" id="KW-1185">Reference proteome</keyword>